<evidence type="ECO:0000259" key="1">
    <source>
        <dbReference type="Pfam" id="PF09348"/>
    </source>
</evidence>
<accession>A0A6P5FBY2</accession>
<protein>
    <submittedName>
        <fullName evidence="3">UPF0548 protein At2g17695 isoform X1</fullName>
    </submittedName>
</protein>
<name>A0A6P5FBY2_ANACO</name>
<reference evidence="3" key="2">
    <citation type="submission" date="2025-08" db="UniProtKB">
        <authorList>
            <consortium name="RefSeq"/>
        </authorList>
    </citation>
    <scope>IDENTIFICATION</scope>
    <source>
        <tissue evidence="3">Leaf</tissue>
    </source>
</reference>
<dbReference type="InterPro" id="IPR018960">
    <property type="entry name" value="DUF1990"/>
</dbReference>
<dbReference type="Proteomes" id="UP000515123">
    <property type="component" value="Linkage group 8"/>
</dbReference>
<dbReference type="GeneID" id="109713876"/>
<reference evidence="2" key="1">
    <citation type="journal article" date="2015" name="Nat. Genet.">
        <title>The pineapple genome and the evolution of CAM photosynthesis.</title>
        <authorList>
            <person name="Ming R."/>
            <person name="VanBuren R."/>
            <person name="Wai C.M."/>
            <person name="Tang H."/>
            <person name="Schatz M.C."/>
            <person name="Bowers J.E."/>
            <person name="Lyons E."/>
            <person name="Wang M.L."/>
            <person name="Chen J."/>
            <person name="Biggers E."/>
            <person name="Zhang J."/>
            <person name="Huang L."/>
            <person name="Zhang L."/>
            <person name="Miao W."/>
            <person name="Zhang J."/>
            <person name="Ye Z."/>
            <person name="Miao C."/>
            <person name="Lin Z."/>
            <person name="Wang H."/>
            <person name="Zhou H."/>
            <person name="Yim W.C."/>
            <person name="Priest H.D."/>
            <person name="Zheng C."/>
            <person name="Woodhouse M."/>
            <person name="Edger P.P."/>
            <person name="Guyot R."/>
            <person name="Guo H.B."/>
            <person name="Guo H."/>
            <person name="Zheng G."/>
            <person name="Singh R."/>
            <person name="Sharma A."/>
            <person name="Min X."/>
            <person name="Zheng Y."/>
            <person name="Lee H."/>
            <person name="Gurtowski J."/>
            <person name="Sedlazeck F.J."/>
            <person name="Harkess A."/>
            <person name="McKain M.R."/>
            <person name="Liao Z."/>
            <person name="Fang J."/>
            <person name="Liu J."/>
            <person name="Zhang X."/>
            <person name="Zhang Q."/>
            <person name="Hu W."/>
            <person name="Qin Y."/>
            <person name="Wang K."/>
            <person name="Chen L.Y."/>
            <person name="Shirley N."/>
            <person name="Lin Y.R."/>
            <person name="Liu L.Y."/>
            <person name="Hernandez A.G."/>
            <person name="Wright C.L."/>
            <person name="Bulone V."/>
            <person name="Tuskan G.A."/>
            <person name="Heath K."/>
            <person name="Zee F."/>
            <person name="Moore P.H."/>
            <person name="Sunkar R."/>
            <person name="Leebens-Mack J.H."/>
            <person name="Mockler T."/>
            <person name="Bennetzen J.L."/>
            <person name="Freeling M."/>
            <person name="Sankoff D."/>
            <person name="Paterson A.H."/>
            <person name="Zhu X."/>
            <person name="Yang X."/>
            <person name="Smith J.A."/>
            <person name="Cushman J.C."/>
            <person name="Paull R.E."/>
            <person name="Yu Q."/>
        </authorList>
    </citation>
    <scope>NUCLEOTIDE SEQUENCE [LARGE SCALE GENOMIC DNA]</scope>
    <source>
        <strain evidence="2">cv. F153</strain>
    </source>
</reference>
<evidence type="ECO:0000313" key="2">
    <source>
        <dbReference type="Proteomes" id="UP000515123"/>
    </source>
</evidence>
<evidence type="ECO:0000313" key="3">
    <source>
        <dbReference type="RefSeq" id="XP_020093731.1"/>
    </source>
</evidence>
<keyword evidence="2" id="KW-1185">Reference proteome</keyword>
<organism evidence="2 3">
    <name type="scientific">Ananas comosus</name>
    <name type="common">Pineapple</name>
    <name type="synonym">Ananas ananas</name>
    <dbReference type="NCBI Taxonomy" id="4615"/>
    <lineage>
        <taxon>Eukaryota</taxon>
        <taxon>Viridiplantae</taxon>
        <taxon>Streptophyta</taxon>
        <taxon>Embryophyta</taxon>
        <taxon>Tracheophyta</taxon>
        <taxon>Spermatophyta</taxon>
        <taxon>Magnoliopsida</taxon>
        <taxon>Liliopsida</taxon>
        <taxon>Poales</taxon>
        <taxon>Bromeliaceae</taxon>
        <taxon>Bromelioideae</taxon>
        <taxon>Ananas</taxon>
    </lineage>
</organism>
<dbReference type="OrthoDB" id="46304at2759"/>
<gene>
    <name evidence="3" type="primary">LOC109713876</name>
</gene>
<dbReference type="AlphaFoldDB" id="A0A6P5FBY2"/>
<dbReference type="PANTHER" id="PTHR34202:SF1">
    <property type="entry name" value="UPF0548 PROTEIN"/>
    <property type="match status" value="1"/>
</dbReference>
<dbReference type="RefSeq" id="XP_020093731.1">
    <property type="nucleotide sequence ID" value="XM_020238142.1"/>
</dbReference>
<dbReference type="PANTHER" id="PTHR34202">
    <property type="entry name" value="UPF0548 PROTEIN"/>
    <property type="match status" value="1"/>
</dbReference>
<proteinExistence type="predicted"/>
<feature type="domain" description="DUF1990" evidence="1">
    <location>
        <begin position="102"/>
        <end position="253"/>
    </location>
</feature>
<sequence length="265" mass="29384">MPCIAARCITTIRACAVITGTRSKTSRTIECNPMRREREREREMAVWGGLCLSWGRPSRGQQKACIARAGGFNYDPKFHGASSSSSSSSAAEPEEAKEKALAEKGFFVNRSRALLGSGDRTFRLAKSALLSWRHFGLGWAVVDPETPVAKGVKFCVCVKELLPWVMMPLQIAYVVDEACSSGPARRASFAFGSGTLRGHLLAGEERFSIEQDENDQVWYEIFSFSKPAHILSGISYPYVRLRQKYFAHQSTQAVLKHVADQHSES</sequence>
<dbReference type="Pfam" id="PF09348">
    <property type="entry name" value="DUF1990"/>
    <property type="match status" value="1"/>
</dbReference>